<reference evidence="3" key="1">
    <citation type="submission" date="2016-10" db="EMBL/GenBank/DDBJ databases">
        <authorList>
            <person name="Varghese N."/>
            <person name="Submissions S."/>
        </authorList>
    </citation>
    <scope>NUCLEOTIDE SEQUENCE [LARGE SCALE GENOMIC DNA]</scope>
    <source>
        <strain evidence="3">CGMCC 1.7666</strain>
    </source>
</reference>
<organism evidence="2 3">
    <name type="scientific">Microvirga guangxiensis</name>
    <dbReference type="NCBI Taxonomy" id="549386"/>
    <lineage>
        <taxon>Bacteria</taxon>
        <taxon>Pseudomonadati</taxon>
        <taxon>Pseudomonadota</taxon>
        <taxon>Alphaproteobacteria</taxon>
        <taxon>Hyphomicrobiales</taxon>
        <taxon>Methylobacteriaceae</taxon>
        <taxon>Microvirga</taxon>
    </lineage>
</organism>
<proteinExistence type="predicted"/>
<feature type="compositionally biased region" description="Polar residues" evidence="1">
    <location>
        <begin position="32"/>
        <end position="50"/>
    </location>
</feature>
<evidence type="ECO:0000256" key="1">
    <source>
        <dbReference type="SAM" id="MobiDB-lite"/>
    </source>
</evidence>
<protein>
    <submittedName>
        <fullName evidence="2">Uncharacterized protein</fullName>
    </submittedName>
</protein>
<evidence type="ECO:0000313" key="2">
    <source>
        <dbReference type="EMBL" id="SCZ01112.1"/>
    </source>
</evidence>
<dbReference type="STRING" id="549386.SAMN02927923_03407"/>
<dbReference type="Proteomes" id="UP000199569">
    <property type="component" value="Unassembled WGS sequence"/>
</dbReference>
<gene>
    <name evidence="2" type="ORF">SAMN02927923_03407</name>
</gene>
<dbReference type="EMBL" id="FMVJ01000010">
    <property type="protein sequence ID" value="SCZ01112.1"/>
    <property type="molecule type" value="Genomic_DNA"/>
</dbReference>
<keyword evidence="3" id="KW-1185">Reference proteome</keyword>
<name>A0A1G5KKI0_9HYPH</name>
<sequence>MTNVLDLYTRPVADIVMSEWLPEKSFQRQKSDSNAAIQPHNSNALWRTHT</sequence>
<evidence type="ECO:0000313" key="3">
    <source>
        <dbReference type="Proteomes" id="UP000199569"/>
    </source>
</evidence>
<dbReference type="AlphaFoldDB" id="A0A1G5KKI0"/>
<accession>A0A1G5KKI0</accession>
<feature type="region of interest" description="Disordered" evidence="1">
    <location>
        <begin position="27"/>
        <end position="50"/>
    </location>
</feature>